<dbReference type="InterPro" id="IPR015946">
    <property type="entry name" value="KH_dom-like_a/b"/>
</dbReference>
<dbReference type="InterPro" id="IPR036102">
    <property type="entry name" value="OsmC/Ohrsf"/>
</dbReference>
<dbReference type="Proteomes" id="UP000199288">
    <property type="component" value="Unassembled WGS sequence"/>
</dbReference>
<reference evidence="2" key="1">
    <citation type="submission" date="2016-10" db="EMBL/GenBank/DDBJ databases">
        <authorList>
            <person name="Varghese N."/>
            <person name="Submissions S."/>
        </authorList>
    </citation>
    <scope>NUCLEOTIDE SEQUENCE [LARGE SCALE GENOMIC DNA]</scope>
    <source>
        <strain evidence="2">KPR-1</strain>
    </source>
</reference>
<dbReference type="AlphaFoldDB" id="A0A1H3XVB8"/>
<name>A0A1H3XVB8_9ACTO</name>
<organism evidence="1 2">
    <name type="scientific">Bowdeniella nasicola</name>
    <dbReference type="NCBI Taxonomy" id="208480"/>
    <lineage>
        <taxon>Bacteria</taxon>
        <taxon>Bacillati</taxon>
        <taxon>Actinomycetota</taxon>
        <taxon>Actinomycetes</taxon>
        <taxon>Actinomycetales</taxon>
        <taxon>Actinomycetaceae</taxon>
        <taxon>Bowdeniella</taxon>
    </lineage>
</organism>
<gene>
    <name evidence="1" type="ORF">SAMN02910418_00747</name>
</gene>
<dbReference type="SUPFAM" id="SSF82784">
    <property type="entry name" value="OsmC-like"/>
    <property type="match status" value="1"/>
</dbReference>
<dbReference type="Gene3D" id="3.30.300.20">
    <property type="match status" value="1"/>
</dbReference>
<dbReference type="Pfam" id="PF02566">
    <property type="entry name" value="OsmC"/>
    <property type="match status" value="1"/>
</dbReference>
<accession>A0A1H3XVB8</accession>
<dbReference type="EMBL" id="FNQV01000004">
    <property type="protein sequence ID" value="SEA02821.1"/>
    <property type="molecule type" value="Genomic_DNA"/>
</dbReference>
<proteinExistence type="predicted"/>
<evidence type="ECO:0000313" key="2">
    <source>
        <dbReference type="Proteomes" id="UP000199288"/>
    </source>
</evidence>
<dbReference type="InterPro" id="IPR003718">
    <property type="entry name" value="OsmC/Ohr_fam"/>
</dbReference>
<protein>
    <submittedName>
        <fullName evidence="1">OsmC-like protein</fullName>
    </submittedName>
</protein>
<evidence type="ECO:0000313" key="1">
    <source>
        <dbReference type="EMBL" id="SEA02821.1"/>
    </source>
</evidence>
<sequence length="87" mass="10041">MQVHRRESLRPQHGINLTSIRIELDPDGFLGKNPDAKIGFSTITERFYIEADNTEEELEASLDFMETHCPVMDTLVNAPTFVRELHR</sequence>
<keyword evidence="2" id="KW-1185">Reference proteome</keyword>